<dbReference type="EMBL" id="CAFAAG010000037">
    <property type="protein sequence ID" value="CAB4791194.1"/>
    <property type="molecule type" value="Genomic_DNA"/>
</dbReference>
<accession>A0A6J6X6U8</accession>
<keyword evidence="1" id="KW-1133">Transmembrane helix</keyword>
<sequence length="134" mass="14986">MLFWFIGTSVASVWSVFRDPKFAYRWVIVGALVPVFSVVTVVGFLVAVMLLTIGKNASKKKARKNFLALTIGLFMHLVFDGAFLDTKMFWWPLAGLSVDGYAIPLVERGLLNIPFEIVGIGLILWTKKQIKPIP</sequence>
<keyword evidence="1" id="KW-0472">Membrane</keyword>
<protein>
    <submittedName>
        <fullName evidence="2">Unannotated protein</fullName>
    </submittedName>
</protein>
<feature type="transmembrane region" description="Helical" evidence="1">
    <location>
        <begin position="28"/>
        <end position="54"/>
    </location>
</feature>
<feature type="transmembrane region" description="Helical" evidence="1">
    <location>
        <begin position="109"/>
        <end position="126"/>
    </location>
</feature>
<organism evidence="2">
    <name type="scientific">freshwater metagenome</name>
    <dbReference type="NCBI Taxonomy" id="449393"/>
    <lineage>
        <taxon>unclassified sequences</taxon>
        <taxon>metagenomes</taxon>
        <taxon>ecological metagenomes</taxon>
    </lineage>
</organism>
<proteinExistence type="predicted"/>
<evidence type="ECO:0000313" key="2">
    <source>
        <dbReference type="EMBL" id="CAB4791194.1"/>
    </source>
</evidence>
<dbReference type="AlphaFoldDB" id="A0A6J6X6U8"/>
<feature type="transmembrane region" description="Helical" evidence="1">
    <location>
        <begin position="66"/>
        <end position="84"/>
    </location>
</feature>
<gene>
    <name evidence="2" type="ORF">UFOPK2975_00640</name>
</gene>
<keyword evidence="1" id="KW-0812">Transmembrane</keyword>
<evidence type="ECO:0000256" key="1">
    <source>
        <dbReference type="SAM" id="Phobius"/>
    </source>
</evidence>
<reference evidence="2" key="1">
    <citation type="submission" date="2020-05" db="EMBL/GenBank/DDBJ databases">
        <authorList>
            <person name="Chiriac C."/>
            <person name="Salcher M."/>
            <person name="Ghai R."/>
            <person name="Kavagutti S V."/>
        </authorList>
    </citation>
    <scope>NUCLEOTIDE SEQUENCE</scope>
</reference>
<name>A0A6J6X6U8_9ZZZZ</name>